<dbReference type="PANTHER" id="PTHR43289:SF6">
    <property type="entry name" value="SERINE_THREONINE-PROTEIN KINASE NEKL-3"/>
    <property type="match status" value="1"/>
</dbReference>
<protein>
    <recommendedName>
        <fullName evidence="1">non-specific serine/threonine protein kinase</fullName>
        <ecNumber evidence="1">2.7.11.1</ecNumber>
    </recommendedName>
</protein>
<evidence type="ECO:0000256" key="4">
    <source>
        <dbReference type="ARBA" id="ARBA00022741"/>
    </source>
</evidence>
<dbReference type="RefSeq" id="WP_306056903.1">
    <property type="nucleotide sequence ID" value="NZ_CP120997.1"/>
</dbReference>
<organism evidence="10 11">
    <name type="scientific">Streptomyces castrisilvae</name>
    <dbReference type="NCBI Taxonomy" id="3033811"/>
    <lineage>
        <taxon>Bacteria</taxon>
        <taxon>Bacillati</taxon>
        <taxon>Actinomycetota</taxon>
        <taxon>Actinomycetes</taxon>
        <taxon>Kitasatosporales</taxon>
        <taxon>Streptomycetaceae</taxon>
        <taxon>Streptomyces</taxon>
    </lineage>
</organism>
<accession>A0ABY9HP89</accession>
<dbReference type="Pfam" id="PF00069">
    <property type="entry name" value="Pkinase"/>
    <property type="match status" value="1"/>
</dbReference>
<keyword evidence="4 7" id="KW-0547">Nucleotide-binding</keyword>
<sequence length="579" mass="60477">MAMDGAGRRFVDGRFELLERLGGGGMGLVWRARDTELRREVALKEVRPLDPRVAENGSSEAAVLRERVLREARALARLRHPHVVTIFHIVTGPEPQFPWLVMELVPGGSLADRLERGLLTPPEAARLGRGVLAGLVAAHAAGILHRDVKPANVLIREDGSPVLTDFGIAALGELSTLTTTGALIGSPEYIAPERLRGREGDPASDLWSLGMLLYVAVEGVHPLRRNTVLATLTAVLEESVPPPVRAGALAPVLTALLGRDPAARPDAAELDRLLAAVEAGTVGGAVADAGPGPLAPRGAPGPAPDAPGYADLPTHSAALPRPGTPQPSDAAPETSGDGEGRSEGGSEDDSEATSEDAHEETGDDTGEGARLSSVAPRRVLSGAMTLVRVAVVLALIGAGVRFLPGLIEKAGTTAGSAAGATGPKHQSDGYFLTPKGMREAVAALKEKIGGTVVGGMSAHGYLVSVSVQRKDRPDLRAGYDYRGDGVEGGGPAGVVSRADALDMAAFDWDLLTDLWPRAQAELGIKDAERSHLILEYSPDLKGPALSLYVSDAYGTAHMRVNSAGKILERYPREPPKEGR</sequence>
<keyword evidence="11" id="KW-1185">Reference proteome</keyword>
<feature type="compositionally biased region" description="Low complexity" evidence="8">
    <location>
        <begin position="288"/>
        <end position="298"/>
    </location>
</feature>
<feature type="binding site" evidence="7">
    <location>
        <position position="44"/>
    </location>
    <ligand>
        <name>ATP</name>
        <dbReference type="ChEBI" id="CHEBI:30616"/>
    </ligand>
</feature>
<dbReference type="Gene3D" id="3.30.200.20">
    <property type="entry name" value="Phosphorylase Kinase, domain 1"/>
    <property type="match status" value="1"/>
</dbReference>
<evidence type="ECO:0000313" key="10">
    <source>
        <dbReference type="EMBL" id="WLQ35939.1"/>
    </source>
</evidence>
<dbReference type="GO" id="GO:0016301">
    <property type="term" value="F:kinase activity"/>
    <property type="evidence" value="ECO:0007669"/>
    <property type="project" value="UniProtKB-KW"/>
</dbReference>
<keyword evidence="3" id="KW-0808">Transferase</keyword>
<dbReference type="CDD" id="cd14014">
    <property type="entry name" value="STKc_PknB_like"/>
    <property type="match status" value="1"/>
</dbReference>
<gene>
    <name evidence="10" type="ORF">P8A18_22025</name>
</gene>
<dbReference type="EC" id="2.7.11.1" evidence="1"/>
<keyword evidence="5 10" id="KW-0418">Kinase</keyword>
<evidence type="ECO:0000256" key="2">
    <source>
        <dbReference type="ARBA" id="ARBA00022527"/>
    </source>
</evidence>
<dbReference type="PROSITE" id="PS00107">
    <property type="entry name" value="PROTEIN_KINASE_ATP"/>
    <property type="match status" value="1"/>
</dbReference>
<dbReference type="Proteomes" id="UP001239522">
    <property type="component" value="Chromosome"/>
</dbReference>
<dbReference type="Gene3D" id="1.10.510.10">
    <property type="entry name" value="Transferase(Phosphotransferase) domain 1"/>
    <property type="match status" value="1"/>
</dbReference>
<feature type="region of interest" description="Disordered" evidence="8">
    <location>
        <begin position="288"/>
        <end position="370"/>
    </location>
</feature>
<dbReference type="EMBL" id="CP120997">
    <property type="protein sequence ID" value="WLQ35939.1"/>
    <property type="molecule type" value="Genomic_DNA"/>
</dbReference>
<dbReference type="InterPro" id="IPR000719">
    <property type="entry name" value="Prot_kinase_dom"/>
</dbReference>
<dbReference type="InterPro" id="IPR011009">
    <property type="entry name" value="Kinase-like_dom_sf"/>
</dbReference>
<dbReference type="PANTHER" id="PTHR43289">
    <property type="entry name" value="MITOGEN-ACTIVATED PROTEIN KINASE KINASE KINASE 20-RELATED"/>
    <property type="match status" value="1"/>
</dbReference>
<evidence type="ECO:0000256" key="6">
    <source>
        <dbReference type="ARBA" id="ARBA00022840"/>
    </source>
</evidence>
<evidence type="ECO:0000256" key="8">
    <source>
        <dbReference type="SAM" id="MobiDB-lite"/>
    </source>
</evidence>
<dbReference type="InterPro" id="IPR017441">
    <property type="entry name" value="Protein_kinase_ATP_BS"/>
</dbReference>
<keyword evidence="2" id="KW-0723">Serine/threonine-protein kinase</keyword>
<dbReference type="SUPFAM" id="SSF56112">
    <property type="entry name" value="Protein kinase-like (PK-like)"/>
    <property type="match status" value="1"/>
</dbReference>
<reference evidence="10 11" key="1">
    <citation type="submission" date="2023-03" db="EMBL/GenBank/DDBJ databases">
        <title>Isolation and description of six Streptomyces strains from soil environments, able to metabolize different microbial glucans.</title>
        <authorList>
            <person name="Widen T."/>
            <person name="Larsbrink J."/>
        </authorList>
    </citation>
    <scope>NUCLEOTIDE SEQUENCE [LARGE SCALE GENOMIC DNA]</scope>
    <source>
        <strain evidence="10 11">Mut1</strain>
    </source>
</reference>
<evidence type="ECO:0000256" key="1">
    <source>
        <dbReference type="ARBA" id="ARBA00012513"/>
    </source>
</evidence>
<evidence type="ECO:0000256" key="7">
    <source>
        <dbReference type="PROSITE-ProRule" id="PRU10141"/>
    </source>
</evidence>
<evidence type="ECO:0000259" key="9">
    <source>
        <dbReference type="PROSITE" id="PS50011"/>
    </source>
</evidence>
<evidence type="ECO:0000313" key="11">
    <source>
        <dbReference type="Proteomes" id="UP001239522"/>
    </source>
</evidence>
<feature type="compositionally biased region" description="Acidic residues" evidence="8">
    <location>
        <begin position="345"/>
        <end position="354"/>
    </location>
</feature>
<dbReference type="PROSITE" id="PS00108">
    <property type="entry name" value="PROTEIN_KINASE_ST"/>
    <property type="match status" value="1"/>
</dbReference>
<proteinExistence type="predicted"/>
<evidence type="ECO:0000256" key="5">
    <source>
        <dbReference type="ARBA" id="ARBA00022777"/>
    </source>
</evidence>
<dbReference type="PROSITE" id="PS50011">
    <property type="entry name" value="PROTEIN_KINASE_DOM"/>
    <property type="match status" value="1"/>
</dbReference>
<dbReference type="SMART" id="SM00220">
    <property type="entry name" value="S_TKc"/>
    <property type="match status" value="1"/>
</dbReference>
<feature type="domain" description="Protein kinase" evidence="9">
    <location>
        <begin position="15"/>
        <end position="274"/>
    </location>
</feature>
<name>A0ABY9HP89_9ACTN</name>
<keyword evidence="6 7" id="KW-0067">ATP-binding</keyword>
<evidence type="ECO:0000256" key="3">
    <source>
        <dbReference type="ARBA" id="ARBA00022679"/>
    </source>
</evidence>
<dbReference type="InterPro" id="IPR008271">
    <property type="entry name" value="Ser/Thr_kinase_AS"/>
</dbReference>